<dbReference type="PANTHER" id="PTHR35723">
    <property type="entry name" value="POLYPHOSPHATIDYLINOSITOL PHOSPHATASE"/>
    <property type="match status" value="1"/>
</dbReference>
<dbReference type="AlphaFoldDB" id="A0AAE0FMY2"/>
<proteinExistence type="predicted"/>
<dbReference type="Gene3D" id="3.90.550.10">
    <property type="entry name" value="Spore Coat Polysaccharide Biosynthesis Protein SpsA, Chain A"/>
    <property type="match status" value="1"/>
</dbReference>
<feature type="region of interest" description="Disordered" evidence="1">
    <location>
        <begin position="158"/>
        <end position="179"/>
    </location>
</feature>
<feature type="region of interest" description="Disordered" evidence="1">
    <location>
        <begin position="204"/>
        <end position="252"/>
    </location>
</feature>
<dbReference type="InterPro" id="IPR029044">
    <property type="entry name" value="Nucleotide-diphossugar_trans"/>
</dbReference>
<evidence type="ECO:0008006" key="4">
    <source>
        <dbReference type="Google" id="ProtNLM"/>
    </source>
</evidence>
<evidence type="ECO:0000313" key="3">
    <source>
        <dbReference type="Proteomes" id="UP001190700"/>
    </source>
</evidence>
<dbReference type="Proteomes" id="UP001190700">
    <property type="component" value="Unassembled WGS sequence"/>
</dbReference>
<dbReference type="SUPFAM" id="SSF53448">
    <property type="entry name" value="Nucleotide-diphospho-sugar transferases"/>
    <property type="match status" value="1"/>
</dbReference>
<comment type="caution">
    <text evidence="2">The sequence shown here is derived from an EMBL/GenBank/DDBJ whole genome shotgun (WGS) entry which is preliminary data.</text>
</comment>
<evidence type="ECO:0000313" key="2">
    <source>
        <dbReference type="EMBL" id="KAK3262792.1"/>
    </source>
</evidence>
<keyword evidence="3" id="KW-1185">Reference proteome</keyword>
<name>A0AAE0FMY2_9CHLO</name>
<accession>A0AAE0FMY2</accession>
<gene>
    <name evidence="2" type="ORF">CYMTET_28371</name>
</gene>
<sequence>MALIASVRPREVAFVYAILCTANIAATDSNEIHVAQQSLCSNGILKMHTPLSPSGDVPTRSMVCCPRSCKVCDPPSCRARITGSSLLGGQRGGATSLSCCAEHIVKQTSVCSASKGPPCFMGERERDRALLDAVPRNMPQYLQRANHRASWHPAHKRGSLQLRGRPGPATTASHTSAFGTTVTARTTSGDALPASVNFTDQELGEWDSAGPHVPQGPGPRKRTFDQRASRGRPRPATAGKASTVPEPRQMGKSSEDISFVVFHTESNQVLKSGDKDWGLAEMHMESRKVMGLLKQLFDSARASHPGCRLVLLTDDKTQFDTDYLSPPGPRVQVKRVANLDPGEQMVSRMKARIRFLAAENAESNVVFLDSDMLIVNGLNKVFDQNWKHSPFDLALTWRHDPKMPVNGGIMFVPKSKIFKAKTFLEGMLHITNHAQNATRRWFGTSDQVALAYVMKPEHGYKGTHPGKKTFRTSSIPGAQAEAAYHSVDPLQVLRTRFTLGSITYDVLLLPCPLFNGTAEMKKDRSSQCRPSKDCCTSESYVLHFKGKRKNKMNSYWMASCTLPQTYQCATIKAKCAKYFATRS</sequence>
<feature type="compositionally biased region" description="Polar residues" evidence="1">
    <location>
        <begin position="170"/>
        <end position="179"/>
    </location>
</feature>
<protein>
    <recommendedName>
        <fullName evidence="4">Nucleotide-diphospho-sugar transferase domain-containing protein</fullName>
    </recommendedName>
</protein>
<organism evidence="2 3">
    <name type="scientific">Cymbomonas tetramitiformis</name>
    <dbReference type="NCBI Taxonomy" id="36881"/>
    <lineage>
        <taxon>Eukaryota</taxon>
        <taxon>Viridiplantae</taxon>
        <taxon>Chlorophyta</taxon>
        <taxon>Pyramimonadophyceae</taxon>
        <taxon>Pyramimonadales</taxon>
        <taxon>Pyramimonadaceae</taxon>
        <taxon>Cymbomonas</taxon>
    </lineage>
</organism>
<reference evidence="2 3" key="1">
    <citation type="journal article" date="2015" name="Genome Biol. Evol.">
        <title>Comparative Genomics of a Bacterivorous Green Alga Reveals Evolutionary Causalities and Consequences of Phago-Mixotrophic Mode of Nutrition.</title>
        <authorList>
            <person name="Burns J.A."/>
            <person name="Paasch A."/>
            <person name="Narechania A."/>
            <person name="Kim E."/>
        </authorList>
    </citation>
    <scope>NUCLEOTIDE SEQUENCE [LARGE SCALE GENOMIC DNA]</scope>
    <source>
        <strain evidence="2 3">PLY_AMNH</strain>
    </source>
</reference>
<dbReference type="EMBL" id="LGRX02015946">
    <property type="protein sequence ID" value="KAK3262792.1"/>
    <property type="molecule type" value="Genomic_DNA"/>
</dbReference>
<evidence type="ECO:0000256" key="1">
    <source>
        <dbReference type="SAM" id="MobiDB-lite"/>
    </source>
</evidence>